<dbReference type="Gene3D" id="3.20.20.100">
    <property type="entry name" value="NADP-dependent oxidoreductase domain"/>
    <property type="match status" value="1"/>
</dbReference>
<evidence type="ECO:0000256" key="9">
    <source>
        <dbReference type="PIRSR" id="PIRSR000097-3"/>
    </source>
</evidence>
<keyword evidence="12" id="KW-1185">Reference proteome</keyword>
<dbReference type="PIRSF" id="PIRSF000097">
    <property type="entry name" value="AKR"/>
    <property type="match status" value="1"/>
</dbReference>
<comment type="catalytic activity">
    <reaction evidence="6">
        <text>xylitol + NAD(+) = D-xylose + NADH + H(+)</text>
        <dbReference type="Rhea" id="RHEA:27441"/>
        <dbReference type="ChEBI" id="CHEBI:15378"/>
        <dbReference type="ChEBI" id="CHEBI:17151"/>
        <dbReference type="ChEBI" id="CHEBI:53455"/>
        <dbReference type="ChEBI" id="CHEBI:57540"/>
        <dbReference type="ChEBI" id="CHEBI:57945"/>
        <dbReference type="EC" id="1.1.1.307"/>
    </reaction>
</comment>
<evidence type="ECO:0000256" key="2">
    <source>
        <dbReference type="ARBA" id="ARBA00012845"/>
    </source>
</evidence>
<evidence type="ECO:0000259" key="10">
    <source>
        <dbReference type="Pfam" id="PF00248"/>
    </source>
</evidence>
<evidence type="ECO:0000313" key="12">
    <source>
        <dbReference type="Proteomes" id="UP000054342"/>
    </source>
</evidence>
<evidence type="ECO:0000256" key="1">
    <source>
        <dbReference type="ARBA" id="ARBA00007905"/>
    </source>
</evidence>
<dbReference type="HOGENOM" id="CLU_023205_0_1_1"/>
<evidence type="ECO:0000313" key="11">
    <source>
        <dbReference type="EMBL" id="KIW51467.1"/>
    </source>
</evidence>
<name>A0A0D2CNM9_9EURO</name>
<feature type="binding site" evidence="8">
    <location>
        <position position="119"/>
    </location>
    <ligand>
        <name>substrate</name>
    </ligand>
</feature>
<reference evidence="11 12" key="1">
    <citation type="submission" date="2015-01" db="EMBL/GenBank/DDBJ databases">
        <title>The Genome Sequence of Exophiala xenobiotica CBS118157.</title>
        <authorList>
            <consortium name="The Broad Institute Genomics Platform"/>
            <person name="Cuomo C."/>
            <person name="de Hoog S."/>
            <person name="Gorbushina A."/>
            <person name="Stielow B."/>
            <person name="Teixiera M."/>
            <person name="Abouelleil A."/>
            <person name="Chapman S.B."/>
            <person name="Priest M."/>
            <person name="Young S.K."/>
            <person name="Wortman J."/>
            <person name="Nusbaum C."/>
            <person name="Birren B."/>
        </authorList>
    </citation>
    <scope>NUCLEOTIDE SEQUENCE [LARGE SCALE GENOMIC DNA]</scope>
    <source>
        <strain evidence="11 12">CBS 118157</strain>
    </source>
</reference>
<dbReference type="InterPro" id="IPR020471">
    <property type="entry name" value="AKR"/>
</dbReference>
<keyword evidence="3" id="KW-0560">Oxidoreductase</keyword>
<evidence type="ECO:0000256" key="4">
    <source>
        <dbReference type="ARBA" id="ARBA00025065"/>
    </source>
</evidence>
<dbReference type="EC" id="1.1.1.307" evidence="2"/>
<feature type="site" description="Lowers pKa of active site Tyr" evidence="9">
    <location>
        <position position="80"/>
    </location>
</feature>
<dbReference type="EMBL" id="KN847322">
    <property type="protein sequence ID" value="KIW51467.1"/>
    <property type="molecule type" value="Genomic_DNA"/>
</dbReference>
<feature type="active site" description="Proton donor" evidence="7">
    <location>
        <position position="55"/>
    </location>
</feature>
<comment type="function">
    <text evidence="4">Catalyzes the initial reaction in the xylose utilization pathway by reducing D-xylose into xylitol. Xylose is a major component of hemicelluloses such as xylan. Most fungi utilize D-xylose via three enzymatic reactions, xylose reductase (XR), xylitol dehydrogenase (XDH), and xylulokinase, to form xylulose 5-phosphate, which enters pentose phosphate pathway.</text>
</comment>
<evidence type="ECO:0000256" key="7">
    <source>
        <dbReference type="PIRSR" id="PIRSR000097-1"/>
    </source>
</evidence>
<sequence length="286" mass="31552">MSSLTINDTLALPNSSVRIPRLGFGVYRSSPSVCVQSCLTALQAGYRHIDTAQFYANESQVGEAVKKSGLRRSDIFVTTKILSAGGSVEKSYQKCVDSVSRIDEGTGNNKGYVDLFLIHSPNAGSKARKEMWQALEKLYEEGKARSIGVSNFGVGHIEEMKSYAKVWPPHVNQIELHPWCQQRTAVEYCHKQGIVVEAYSPLVRNYKANDPVLVGLAKKYNKTTAQILIRYCLQKNWVPLPKSDNADRIKQNADVYGFDIAADDMNTLDSLDQGDAGAIVQAVSNS</sequence>
<dbReference type="PRINTS" id="PR00069">
    <property type="entry name" value="ALDKETRDTASE"/>
</dbReference>
<dbReference type="PANTHER" id="PTHR43827">
    <property type="entry name" value="2,5-DIKETO-D-GLUCONIC ACID REDUCTASE"/>
    <property type="match status" value="1"/>
</dbReference>
<evidence type="ECO:0000256" key="6">
    <source>
        <dbReference type="ARBA" id="ARBA00049485"/>
    </source>
</evidence>
<evidence type="ECO:0000256" key="3">
    <source>
        <dbReference type="ARBA" id="ARBA00023002"/>
    </source>
</evidence>
<dbReference type="PANTHER" id="PTHR43827:SF13">
    <property type="entry name" value="ALDO_KETO REDUCTASE FAMILY PROTEIN"/>
    <property type="match status" value="1"/>
</dbReference>
<comment type="similarity">
    <text evidence="1">Belongs to the aldo/keto reductase family.</text>
</comment>
<dbReference type="AlphaFoldDB" id="A0A0D2CNM9"/>
<organism evidence="11 12">
    <name type="scientific">Exophiala xenobiotica</name>
    <dbReference type="NCBI Taxonomy" id="348802"/>
    <lineage>
        <taxon>Eukaryota</taxon>
        <taxon>Fungi</taxon>
        <taxon>Dikarya</taxon>
        <taxon>Ascomycota</taxon>
        <taxon>Pezizomycotina</taxon>
        <taxon>Eurotiomycetes</taxon>
        <taxon>Chaetothyriomycetidae</taxon>
        <taxon>Chaetothyriales</taxon>
        <taxon>Herpotrichiellaceae</taxon>
        <taxon>Exophiala</taxon>
    </lineage>
</organism>
<protein>
    <recommendedName>
        <fullName evidence="2">D-xylose reductase [NAD(P)H]</fullName>
        <ecNumber evidence="2">1.1.1.307</ecNumber>
    </recommendedName>
</protein>
<dbReference type="PROSITE" id="PS00798">
    <property type="entry name" value="ALDOKETO_REDUCTASE_1"/>
    <property type="match status" value="1"/>
</dbReference>
<dbReference type="InterPro" id="IPR036812">
    <property type="entry name" value="NAD(P)_OxRdtase_dom_sf"/>
</dbReference>
<dbReference type="OrthoDB" id="416253at2759"/>
<dbReference type="RefSeq" id="XP_013312051.1">
    <property type="nucleotide sequence ID" value="XM_013456597.1"/>
</dbReference>
<dbReference type="GO" id="GO:0016491">
    <property type="term" value="F:oxidoreductase activity"/>
    <property type="evidence" value="ECO:0007669"/>
    <property type="project" value="UniProtKB-KW"/>
</dbReference>
<dbReference type="SUPFAM" id="SSF51430">
    <property type="entry name" value="NAD(P)-linked oxidoreductase"/>
    <property type="match status" value="1"/>
</dbReference>
<evidence type="ECO:0000256" key="8">
    <source>
        <dbReference type="PIRSR" id="PIRSR000097-2"/>
    </source>
</evidence>
<accession>A0A0D2CNM9</accession>
<comment type="catalytic activity">
    <reaction evidence="5">
        <text>xylitol + NADP(+) = D-xylose + NADPH + H(+)</text>
        <dbReference type="Rhea" id="RHEA:27445"/>
        <dbReference type="ChEBI" id="CHEBI:15378"/>
        <dbReference type="ChEBI" id="CHEBI:17151"/>
        <dbReference type="ChEBI" id="CHEBI:53455"/>
        <dbReference type="ChEBI" id="CHEBI:57783"/>
        <dbReference type="ChEBI" id="CHEBI:58349"/>
        <dbReference type="EC" id="1.1.1.307"/>
    </reaction>
</comment>
<feature type="domain" description="NADP-dependent oxidoreductase" evidence="10">
    <location>
        <begin position="39"/>
        <end position="272"/>
    </location>
</feature>
<dbReference type="GeneID" id="25332090"/>
<dbReference type="InterPro" id="IPR023210">
    <property type="entry name" value="NADP_OxRdtase_dom"/>
</dbReference>
<dbReference type="Proteomes" id="UP000054342">
    <property type="component" value="Unassembled WGS sequence"/>
</dbReference>
<dbReference type="Pfam" id="PF00248">
    <property type="entry name" value="Aldo_ket_red"/>
    <property type="match status" value="1"/>
</dbReference>
<dbReference type="STRING" id="348802.A0A0D2CNM9"/>
<dbReference type="PROSITE" id="PS00063">
    <property type="entry name" value="ALDOKETO_REDUCTASE_3"/>
    <property type="match status" value="1"/>
</dbReference>
<proteinExistence type="inferred from homology"/>
<dbReference type="InterPro" id="IPR018170">
    <property type="entry name" value="Aldo/ket_reductase_CS"/>
</dbReference>
<dbReference type="CDD" id="cd19071">
    <property type="entry name" value="AKR_AKR1-5-like"/>
    <property type="match status" value="1"/>
</dbReference>
<evidence type="ECO:0000256" key="5">
    <source>
        <dbReference type="ARBA" id="ARBA00047534"/>
    </source>
</evidence>
<gene>
    <name evidence="11" type="ORF">PV05_10182</name>
</gene>
<dbReference type="FunFam" id="3.20.20.100:FF:000015">
    <property type="entry name" value="Oxidoreductase, aldo/keto reductase family"/>
    <property type="match status" value="1"/>
</dbReference>
<dbReference type="PROSITE" id="PS00062">
    <property type="entry name" value="ALDOKETO_REDUCTASE_2"/>
    <property type="match status" value="1"/>
</dbReference>